<evidence type="ECO:0008006" key="5">
    <source>
        <dbReference type="Google" id="ProtNLM"/>
    </source>
</evidence>
<evidence type="ECO:0000313" key="4">
    <source>
        <dbReference type="Proteomes" id="UP001140502"/>
    </source>
</evidence>
<feature type="compositionally biased region" description="Polar residues" evidence="1">
    <location>
        <begin position="133"/>
        <end position="142"/>
    </location>
</feature>
<feature type="chain" id="PRO_5040964774" description="Dockerin type 1" evidence="2">
    <location>
        <begin position="22"/>
        <end position="556"/>
    </location>
</feature>
<keyword evidence="2" id="KW-0732">Signal</keyword>
<dbReference type="Pfam" id="PF19527">
    <property type="entry name" value="DUF6055"/>
    <property type="match status" value="1"/>
</dbReference>
<comment type="caution">
    <text evidence="3">The sequence shown here is derived from an EMBL/GenBank/DDBJ whole genome shotgun (WGS) entry which is preliminary data.</text>
</comment>
<dbReference type="OrthoDB" id="5319191at2759"/>
<sequence length="556" mass="59877">MPSFNQLFAAVLLCAVRNSTAAPACKPRSKDITSTSAGFGPDEFFEGPDEFFEGPDEFFEGPDEFFEWPVATSEPNTFIQEPVATSSFVQEPVATVDASTLAPVVSTDASTLAPEPVASEDPTTPASKPAVTANPSVSSTKPAATGGSGGSDNSSEPTTFEANPNVGNGGSDFKDSDRFRVYGASSTEAEEALTMLEGAYDCFIGKLGWRSSGLTFYDNDDTYYKTNFYTVNSLDGGAAGLQHSDMEAGFGYVEVLQEYLTNPQITIHEYGHVVHFHQRTWVSQANTGAWWETVANWFSDTYKTSDICAEAREKHGQSTSPTEIELQKVIGDSFQVIVDGSTDSGNYYQAWPFLTYLTSNPDNFAGLGQDVIRQLMVQYPEDSNETPLHTLSRVSENATVAEIVGRYWAHMAYLDIGHPSAKEAFLSQRDTLNFDNLESQGSGSYKVKADRQPRYMGSNIIPLTTSGDGKIEVKVECDATFTATLAIHETSSGKVRYVSLVDGAASASVASGEEASLVVANTPAKLINYDGFNLSEDVQKGLDYTVKITGATVGAA</sequence>
<reference evidence="3" key="1">
    <citation type="submission" date="2022-10" db="EMBL/GenBank/DDBJ databases">
        <title>Tapping the CABI collections for fungal endophytes: first genome assemblies for Collariella, Neodidymelliopsis, Ascochyta clinopodiicola, Didymella pomorum, Didymosphaeria variabile, Neocosmospora piperis and Neocucurbitaria cava.</title>
        <authorList>
            <person name="Hill R."/>
        </authorList>
    </citation>
    <scope>NUCLEOTIDE SEQUENCE</scope>
    <source>
        <strain evidence="3">IMI 366586</strain>
    </source>
</reference>
<gene>
    <name evidence="3" type="ORF">N0V84_012511</name>
</gene>
<keyword evidence="4" id="KW-1185">Reference proteome</keyword>
<dbReference type="AlphaFoldDB" id="A0A9W8TBG7"/>
<dbReference type="InterPro" id="IPR045690">
    <property type="entry name" value="DUF6055"/>
</dbReference>
<feature type="compositionally biased region" description="Polar residues" evidence="1">
    <location>
        <begin position="151"/>
        <end position="166"/>
    </location>
</feature>
<protein>
    <recommendedName>
        <fullName evidence="5">Dockerin type 1</fullName>
    </recommendedName>
</protein>
<feature type="region of interest" description="Disordered" evidence="1">
    <location>
        <begin position="111"/>
        <end position="174"/>
    </location>
</feature>
<evidence type="ECO:0000256" key="2">
    <source>
        <dbReference type="SAM" id="SignalP"/>
    </source>
</evidence>
<dbReference type="Proteomes" id="UP001140502">
    <property type="component" value="Unassembled WGS sequence"/>
</dbReference>
<evidence type="ECO:0000256" key="1">
    <source>
        <dbReference type="SAM" id="MobiDB-lite"/>
    </source>
</evidence>
<evidence type="ECO:0000313" key="3">
    <source>
        <dbReference type="EMBL" id="KAJ4307771.1"/>
    </source>
</evidence>
<feature type="signal peptide" evidence="2">
    <location>
        <begin position="1"/>
        <end position="21"/>
    </location>
</feature>
<organism evidence="3 4">
    <name type="scientific">Fusarium piperis</name>
    <dbReference type="NCBI Taxonomy" id="1435070"/>
    <lineage>
        <taxon>Eukaryota</taxon>
        <taxon>Fungi</taxon>
        <taxon>Dikarya</taxon>
        <taxon>Ascomycota</taxon>
        <taxon>Pezizomycotina</taxon>
        <taxon>Sordariomycetes</taxon>
        <taxon>Hypocreomycetidae</taxon>
        <taxon>Hypocreales</taxon>
        <taxon>Nectriaceae</taxon>
        <taxon>Fusarium</taxon>
        <taxon>Fusarium solani species complex</taxon>
    </lineage>
</organism>
<proteinExistence type="predicted"/>
<accession>A0A9W8TBG7</accession>
<name>A0A9W8TBG7_9HYPO</name>
<dbReference type="EMBL" id="JAPEUR010000638">
    <property type="protein sequence ID" value="KAJ4307771.1"/>
    <property type="molecule type" value="Genomic_DNA"/>
</dbReference>